<feature type="domain" description="RNA polymerase sigma factor 70 region 4 type 2" evidence="7">
    <location>
        <begin position="118"/>
        <end position="171"/>
    </location>
</feature>
<reference evidence="8 9" key="1">
    <citation type="submission" date="2018-06" db="EMBL/GenBank/DDBJ databases">
        <authorList>
            <consortium name="Pathogen Informatics"/>
            <person name="Doyle S."/>
        </authorList>
    </citation>
    <scope>NUCLEOTIDE SEQUENCE [LARGE SCALE GENOMIC DNA]</scope>
    <source>
        <strain evidence="8 9">NCTC4824</strain>
    </source>
</reference>
<comment type="similarity">
    <text evidence="1">Belongs to the sigma-70 factor family. ECF subfamily.</text>
</comment>
<dbReference type="Pfam" id="PF04542">
    <property type="entry name" value="Sigma70_r2"/>
    <property type="match status" value="1"/>
</dbReference>
<dbReference type="CDD" id="cd06171">
    <property type="entry name" value="Sigma70_r4"/>
    <property type="match status" value="1"/>
</dbReference>
<evidence type="ECO:0000259" key="7">
    <source>
        <dbReference type="Pfam" id="PF08281"/>
    </source>
</evidence>
<evidence type="ECO:0000256" key="1">
    <source>
        <dbReference type="ARBA" id="ARBA00010641"/>
    </source>
</evidence>
<evidence type="ECO:0000256" key="2">
    <source>
        <dbReference type="ARBA" id="ARBA00023015"/>
    </source>
</evidence>
<dbReference type="PANTHER" id="PTHR43133:SF8">
    <property type="entry name" value="RNA POLYMERASE SIGMA FACTOR HI_1459-RELATED"/>
    <property type="match status" value="1"/>
</dbReference>
<feature type="domain" description="RNA polymerase sigma-70 region 2" evidence="6">
    <location>
        <begin position="22"/>
        <end position="88"/>
    </location>
</feature>
<protein>
    <submittedName>
        <fullName evidence="8">ECF subfamily RNA polymerase sigma-24 subunit</fullName>
    </submittedName>
</protein>
<keyword evidence="3" id="KW-0731">Sigma factor</keyword>
<dbReference type="Gene3D" id="1.10.1740.10">
    <property type="match status" value="1"/>
</dbReference>
<keyword evidence="9" id="KW-1185">Reference proteome</keyword>
<keyword evidence="5" id="KW-0804">Transcription</keyword>
<keyword evidence="2" id="KW-0805">Transcription regulation</keyword>
<evidence type="ECO:0000256" key="4">
    <source>
        <dbReference type="ARBA" id="ARBA00023125"/>
    </source>
</evidence>
<dbReference type="Gene3D" id="1.10.10.10">
    <property type="entry name" value="Winged helix-like DNA-binding domain superfamily/Winged helix DNA-binding domain"/>
    <property type="match status" value="1"/>
</dbReference>
<dbReference type="EMBL" id="LS483476">
    <property type="protein sequence ID" value="SQI54341.1"/>
    <property type="molecule type" value="Genomic_DNA"/>
</dbReference>
<dbReference type="SUPFAM" id="SSF88946">
    <property type="entry name" value="Sigma2 domain of RNA polymerase sigma factors"/>
    <property type="match status" value="1"/>
</dbReference>
<dbReference type="InterPro" id="IPR013324">
    <property type="entry name" value="RNA_pol_sigma_r3/r4-like"/>
</dbReference>
<dbReference type="SUPFAM" id="SSF88659">
    <property type="entry name" value="Sigma3 and sigma4 domains of RNA polymerase sigma factors"/>
    <property type="match status" value="1"/>
</dbReference>
<dbReference type="InterPro" id="IPR013325">
    <property type="entry name" value="RNA_pol_sigma_r2"/>
</dbReference>
<evidence type="ECO:0000313" key="9">
    <source>
        <dbReference type="Proteomes" id="UP000249134"/>
    </source>
</evidence>
<dbReference type="RefSeq" id="WP_111703422.1">
    <property type="nucleotide sequence ID" value="NZ_JARSRL010000004.1"/>
</dbReference>
<evidence type="ECO:0000256" key="5">
    <source>
        <dbReference type="ARBA" id="ARBA00023163"/>
    </source>
</evidence>
<dbReference type="InterPro" id="IPR013249">
    <property type="entry name" value="RNA_pol_sigma70_r4_t2"/>
</dbReference>
<dbReference type="GO" id="GO:0003677">
    <property type="term" value="F:DNA binding"/>
    <property type="evidence" value="ECO:0007669"/>
    <property type="project" value="UniProtKB-KW"/>
</dbReference>
<dbReference type="STRING" id="1348624.GCA_001591545_00418"/>
<name>A0A2X4VUA9_LEDLE</name>
<dbReference type="NCBIfam" id="TIGR02937">
    <property type="entry name" value="sigma70-ECF"/>
    <property type="match status" value="1"/>
</dbReference>
<dbReference type="Pfam" id="PF08281">
    <property type="entry name" value="Sigma70_r4_2"/>
    <property type="match status" value="1"/>
</dbReference>
<dbReference type="InterPro" id="IPR036388">
    <property type="entry name" value="WH-like_DNA-bd_sf"/>
</dbReference>
<evidence type="ECO:0000256" key="3">
    <source>
        <dbReference type="ARBA" id="ARBA00023082"/>
    </source>
</evidence>
<evidence type="ECO:0000259" key="6">
    <source>
        <dbReference type="Pfam" id="PF04542"/>
    </source>
</evidence>
<organism evidence="8 9">
    <name type="scientific">Lederbergia lenta</name>
    <name type="common">Bacillus lentus</name>
    <dbReference type="NCBI Taxonomy" id="1467"/>
    <lineage>
        <taxon>Bacteria</taxon>
        <taxon>Bacillati</taxon>
        <taxon>Bacillota</taxon>
        <taxon>Bacilli</taxon>
        <taxon>Bacillales</taxon>
        <taxon>Bacillaceae</taxon>
        <taxon>Lederbergia</taxon>
    </lineage>
</organism>
<dbReference type="GO" id="GO:0006352">
    <property type="term" value="P:DNA-templated transcription initiation"/>
    <property type="evidence" value="ECO:0007669"/>
    <property type="project" value="InterPro"/>
</dbReference>
<proteinExistence type="inferred from homology"/>
<dbReference type="KEGG" id="blen:NCTC4824_01325"/>
<sequence>MIPDIDLVKEIKAGSHSAMEVLVKRYYKQIYAFIYRRTGNKDIAYDLTQEVFMKMLKSIHTYKEKAQFKSWLYTLAVNHSNDYFRSKAFQATQMTDELSDSHSSNENVPYIFEKKERRREIIDAIKSLPEFQSTTILLRFYHDFKIKEIATIMQTNDSTVKSRLRQGMEKLKSTLQRGDDNEKAKRS</sequence>
<dbReference type="PANTHER" id="PTHR43133">
    <property type="entry name" value="RNA POLYMERASE ECF-TYPE SIGMA FACTO"/>
    <property type="match status" value="1"/>
</dbReference>
<dbReference type="AlphaFoldDB" id="A0A2X4VUA9"/>
<dbReference type="InterPro" id="IPR014284">
    <property type="entry name" value="RNA_pol_sigma-70_dom"/>
</dbReference>
<evidence type="ECO:0000313" key="8">
    <source>
        <dbReference type="EMBL" id="SQI54341.1"/>
    </source>
</evidence>
<keyword evidence="4" id="KW-0238">DNA-binding</keyword>
<dbReference type="InterPro" id="IPR039425">
    <property type="entry name" value="RNA_pol_sigma-70-like"/>
</dbReference>
<dbReference type="Proteomes" id="UP000249134">
    <property type="component" value="Chromosome 1"/>
</dbReference>
<accession>A0A2X4VUA9</accession>
<dbReference type="InterPro" id="IPR007627">
    <property type="entry name" value="RNA_pol_sigma70_r2"/>
</dbReference>
<dbReference type="GO" id="GO:0016987">
    <property type="term" value="F:sigma factor activity"/>
    <property type="evidence" value="ECO:0007669"/>
    <property type="project" value="UniProtKB-KW"/>
</dbReference>
<gene>
    <name evidence="8" type="primary">rpoE_2</name>
    <name evidence="8" type="ORF">NCTC4824_01325</name>
</gene>